<dbReference type="EMBL" id="BTRK01000001">
    <property type="protein sequence ID" value="GMR33043.1"/>
    <property type="molecule type" value="Genomic_DNA"/>
</dbReference>
<feature type="non-terminal residue" evidence="2">
    <location>
        <position position="1"/>
    </location>
</feature>
<feature type="chain" id="PRO_5042931827" evidence="1">
    <location>
        <begin position="26"/>
        <end position="124"/>
    </location>
</feature>
<sequence>LQGTFSLVFLASILNAFTMPKGVDAGDREQRKEELMKMSLEDLLNLVVISEEAMLKAIEECKEKDEKLAEVDKNLKAFGQIRDARTLAQAMIRLSVTDYPKETLAEIVGGDQNMHDVVVIEEED</sequence>
<dbReference type="AlphaFoldDB" id="A0AAN4Z6X3"/>
<keyword evidence="1" id="KW-0732">Signal</keyword>
<protein>
    <submittedName>
        <fullName evidence="2">Uncharacterized protein</fullName>
    </submittedName>
</protein>
<evidence type="ECO:0000256" key="1">
    <source>
        <dbReference type="SAM" id="SignalP"/>
    </source>
</evidence>
<reference evidence="3" key="1">
    <citation type="submission" date="2022-10" db="EMBL/GenBank/DDBJ databases">
        <title>Genome assembly of Pristionchus species.</title>
        <authorList>
            <person name="Yoshida K."/>
            <person name="Sommer R.J."/>
        </authorList>
    </citation>
    <scope>NUCLEOTIDE SEQUENCE [LARGE SCALE GENOMIC DNA]</scope>
    <source>
        <strain evidence="3">RS5460</strain>
    </source>
</reference>
<accession>A0AAN4Z6X3</accession>
<proteinExistence type="predicted"/>
<evidence type="ECO:0000313" key="3">
    <source>
        <dbReference type="Proteomes" id="UP001328107"/>
    </source>
</evidence>
<name>A0AAN4Z6X3_9BILA</name>
<feature type="signal peptide" evidence="1">
    <location>
        <begin position="1"/>
        <end position="25"/>
    </location>
</feature>
<comment type="caution">
    <text evidence="2">The sequence shown here is derived from an EMBL/GenBank/DDBJ whole genome shotgun (WGS) entry which is preliminary data.</text>
</comment>
<dbReference type="Proteomes" id="UP001328107">
    <property type="component" value="Unassembled WGS sequence"/>
</dbReference>
<organism evidence="2 3">
    <name type="scientific">Pristionchus mayeri</name>
    <dbReference type="NCBI Taxonomy" id="1317129"/>
    <lineage>
        <taxon>Eukaryota</taxon>
        <taxon>Metazoa</taxon>
        <taxon>Ecdysozoa</taxon>
        <taxon>Nematoda</taxon>
        <taxon>Chromadorea</taxon>
        <taxon>Rhabditida</taxon>
        <taxon>Rhabditina</taxon>
        <taxon>Diplogasteromorpha</taxon>
        <taxon>Diplogasteroidea</taxon>
        <taxon>Neodiplogasteridae</taxon>
        <taxon>Pristionchus</taxon>
    </lineage>
</organism>
<gene>
    <name evidence="2" type="ORF">PMAYCL1PPCAC_03238</name>
</gene>
<evidence type="ECO:0000313" key="2">
    <source>
        <dbReference type="EMBL" id="GMR33043.1"/>
    </source>
</evidence>
<keyword evidence="3" id="KW-1185">Reference proteome</keyword>